<gene>
    <name evidence="2" type="ORF">PACLA_8A028127</name>
</gene>
<reference evidence="2" key="1">
    <citation type="submission" date="2020-04" db="EMBL/GenBank/DDBJ databases">
        <authorList>
            <person name="Alioto T."/>
            <person name="Alioto T."/>
            <person name="Gomez Garrido J."/>
        </authorList>
    </citation>
    <scope>NUCLEOTIDE SEQUENCE</scope>
    <source>
        <strain evidence="2">A484AB</strain>
    </source>
</reference>
<sequence length="1302" mass="144661">MGGLKKYPLDCKDKIVIDRKALPNELVKDTPVLVKLARKKALYKGQIHSSGTVRGYCIIFDDPRRDREWKRTKSLRVITDYVVVKGGPKLDNRDDTSCTSEEENATFLFNVTSKDNNTLNLPSQSTEQGSHNFQYAIPKPKIFHSGLPTMVHYGQSTVLHLPKSTTDDRRITSEIQSQDEYSVQQSSNLYSPVSTGLQTNRAGSQSNLTAFHSNVSRSETKLQSCVHDSRSNATSFQSSVADPRANLTAFQSDFAGSLSNRTCFQYDSLDPWTNLTSCQSTTGNEANFQSKFAQDILNYFPRRQNVSSGMERRNMDCTVRNIHSPIMNMAGNHHQRLMPLYIGGKTSDGNAIYYTLPTYSATPSPFTVAATDYHLFVPIERARCEDSSETFSYESEDAPKVHWSSGSSMVSNQERESVLSKYNSNFWPSFYTTEERSPCSIQDGTCTPNKSGRLPISSDDAKFNQDITYSIKQEEKSPCRFLVPSKINTLSNHSSYDTQGYSQFDSPEDDVSAKKYFHEVLSTCSTSTRSTSPTCAMEFEQRMEDISPPLCCQVQLQLPMSTTDGMGSAYTIPPAYQAKLACFIPPVHLEPPAYPNSSANFTPAYPTQPVFPIQPAPPTQPPQPTQPPHPTQPAYPTQRVHQIQPAYLSTPTLPSYSYMPLITKVECSAQLELDSLNQTELNNSQEYETLSSVKISQKANRERREWLDEQDSKNPNAADYFPPTGQNYASQSLSKVSGKNSEHDRGRPFESPSSPVTFNSQPSECVDLDKFPLTREERKRKILSAFGFENVQTSSSFSCKFGKVGKEEAIPPNVEAKEFRGVQNPSLVESSSTIGETSSGCMVKSNLDQVVVLSPSVIKAATILSDSSLQRWKMFNNLNSSVKRSLTKSLDETSTTRYKKKSGSRNTDGRRHEETHSICGQMAKGRNVTNSETSDAITSCGQLSSCSSGVRDQEKKDKNNASPCCDEITICNVSNTHKTVGIQVQSKNTKALRRPRICIHRQSTASQTQQATPSDTILLGKYKEGKKIHPFHKPSSEMSPPKEITNVKKVRKGKDFVKQSILMEEGNKEALPLKARVVEVETTSSGGFNTQQLDQLSLIASGETEDGEVGLPAVIHHVHVGTPPSDSLSTRQFNQLTSIASVESGNEEELPLARVVDVRTTLAEFECVNVQKQIIKDKNFATSKNSVKKYSTLPLVSNSSDSSHVSQESATTDANVSRTAQDTTASIRRDGESDDIRLRCDEVINENYIEPNPETSPPKEKSKEEMAVQLQITSRQVEVKFVDEATIFLYSEAQPSRFLTCL</sequence>
<feature type="region of interest" description="Disordered" evidence="1">
    <location>
        <begin position="1195"/>
        <end position="1232"/>
    </location>
</feature>
<comment type="caution">
    <text evidence="2">The sequence shown here is derived from an EMBL/GenBank/DDBJ whole genome shotgun (WGS) entry which is preliminary data.</text>
</comment>
<feature type="compositionally biased region" description="Basic and acidic residues" evidence="1">
    <location>
        <begin position="907"/>
        <end position="916"/>
    </location>
</feature>
<feature type="compositionally biased region" description="Polar residues" evidence="1">
    <location>
        <begin position="1210"/>
        <end position="1226"/>
    </location>
</feature>
<feature type="compositionally biased region" description="Polar residues" evidence="1">
    <location>
        <begin position="751"/>
        <end position="762"/>
    </location>
</feature>
<feature type="region of interest" description="Disordered" evidence="1">
    <location>
        <begin position="886"/>
        <end position="961"/>
    </location>
</feature>
<keyword evidence="3" id="KW-1185">Reference proteome</keyword>
<feature type="compositionally biased region" description="Basic and acidic residues" evidence="1">
    <location>
        <begin position="701"/>
        <end position="712"/>
    </location>
</feature>
<proteinExistence type="predicted"/>
<dbReference type="EMBL" id="CACRXK020000231">
    <property type="protein sequence ID" value="CAB3979805.1"/>
    <property type="molecule type" value="Genomic_DNA"/>
</dbReference>
<feature type="region of interest" description="Disordered" evidence="1">
    <location>
        <begin position="701"/>
        <end position="762"/>
    </location>
</feature>
<evidence type="ECO:0000256" key="1">
    <source>
        <dbReference type="SAM" id="MobiDB-lite"/>
    </source>
</evidence>
<feature type="compositionally biased region" description="Polar residues" evidence="1">
    <location>
        <begin position="927"/>
        <end position="950"/>
    </location>
</feature>
<name>A0A7D9HC15_PARCT</name>
<dbReference type="Proteomes" id="UP001152795">
    <property type="component" value="Unassembled WGS sequence"/>
</dbReference>
<evidence type="ECO:0000313" key="3">
    <source>
        <dbReference type="Proteomes" id="UP001152795"/>
    </source>
</evidence>
<feature type="compositionally biased region" description="Pro residues" evidence="1">
    <location>
        <begin position="612"/>
        <end position="633"/>
    </location>
</feature>
<accession>A0A7D9HC15</accession>
<feature type="compositionally biased region" description="Polar residues" evidence="1">
    <location>
        <begin position="886"/>
        <end position="896"/>
    </location>
</feature>
<organism evidence="2 3">
    <name type="scientific">Paramuricea clavata</name>
    <name type="common">Red gorgonian</name>
    <name type="synonym">Violescent sea-whip</name>
    <dbReference type="NCBI Taxonomy" id="317549"/>
    <lineage>
        <taxon>Eukaryota</taxon>
        <taxon>Metazoa</taxon>
        <taxon>Cnidaria</taxon>
        <taxon>Anthozoa</taxon>
        <taxon>Octocorallia</taxon>
        <taxon>Malacalcyonacea</taxon>
        <taxon>Plexauridae</taxon>
        <taxon>Paramuricea</taxon>
    </lineage>
</organism>
<feature type="compositionally biased region" description="Polar residues" evidence="1">
    <location>
        <begin position="724"/>
        <end position="739"/>
    </location>
</feature>
<feature type="compositionally biased region" description="Low complexity" evidence="1">
    <location>
        <begin position="1197"/>
        <end position="1209"/>
    </location>
</feature>
<protein>
    <submittedName>
        <fullName evidence="2">Uncharacterized protein</fullName>
    </submittedName>
</protein>
<feature type="region of interest" description="Disordered" evidence="1">
    <location>
        <begin position="599"/>
        <end position="638"/>
    </location>
</feature>
<evidence type="ECO:0000313" key="2">
    <source>
        <dbReference type="EMBL" id="CAB3979805.1"/>
    </source>
</evidence>